<dbReference type="SUPFAM" id="SSF55811">
    <property type="entry name" value="Nudix"/>
    <property type="match status" value="1"/>
</dbReference>
<proteinExistence type="predicted"/>
<evidence type="ECO:0000313" key="2">
    <source>
        <dbReference type="EMBL" id="SVA09123.1"/>
    </source>
</evidence>
<name>A0A381T5V7_9ZZZZ</name>
<dbReference type="Gene3D" id="3.90.79.10">
    <property type="entry name" value="Nucleoside Triphosphate Pyrophosphohydrolase"/>
    <property type="match status" value="1"/>
</dbReference>
<dbReference type="PANTHER" id="PTHR43736">
    <property type="entry name" value="ADP-RIBOSE PYROPHOSPHATASE"/>
    <property type="match status" value="1"/>
</dbReference>
<reference evidence="2" key="1">
    <citation type="submission" date="2018-05" db="EMBL/GenBank/DDBJ databases">
        <authorList>
            <person name="Lanie J.A."/>
            <person name="Ng W.-L."/>
            <person name="Kazmierczak K.M."/>
            <person name="Andrzejewski T.M."/>
            <person name="Davidsen T.M."/>
            <person name="Wayne K.J."/>
            <person name="Tettelin H."/>
            <person name="Glass J.I."/>
            <person name="Rusch D."/>
            <person name="Podicherti R."/>
            <person name="Tsui H.-C.T."/>
            <person name="Winkler M.E."/>
        </authorList>
    </citation>
    <scope>NUCLEOTIDE SEQUENCE</scope>
</reference>
<dbReference type="CDD" id="cd03674">
    <property type="entry name" value="NUDIX_Hydrolase"/>
    <property type="match status" value="1"/>
</dbReference>
<dbReference type="InterPro" id="IPR015797">
    <property type="entry name" value="NUDIX_hydrolase-like_dom_sf"/>
</dbReference>
<gene>
    <name evidence="2" type="ORF">METZ01_LOCUS61977</name>
</gene>
<sequence>VSLEKLIENYIYDYPQEKASYNMLDFLRNVPDAFSTNNKEGHFTGSGWVVSPDKRKILMTHHKTLSRWLQLGGHADGENDLLRVALREIKEESGLQLFRVVSKKIFDLDIHKIPKINAQPGHTHYDVRFLFEADPVKESIVISSESHDVAWVPIEKVITLNRERSIQRMIEKTLALVI</sequence>
<dbReference type="PANTHER" id="PTHR43736:SF1">
    <property type="entry name" value="DIHYDRONEOPTERIN TRIPHOSPHATE DIPHOSPHATASE"/>
    <property type="match status" value="1"/>
</dbReference>
<dbReference type="EMBL" id="UINC01003772">
    <property type="protein sequence ID" value="SVA09123.1"/>
    <property type="molecule type" value="Genomic_DNA"/>
</dbReference>
<organism evidence="2">
    <name type="scientific">marine metagenome</name>
    <dbReference type="NCBI Taxonomy" id="408172"/>
    <lineage>
        <taxon>unclassified sequences</taxon>
        <taxon>metagenomes</taxon>
        <taxon>ecological metagenomes</taxon>
    </lineage>
</organism>
<dbReference type="Pfam" id="PF00293">
    <property type="entry name" value="NUDIX"/>
    <property type="match status" value="1"/>
</dbReference>
<accession>A0A381T5V7</accession>
<dbReference type="PROSITE" id="PS51462">
    <property type="entry name" value="NUDIX"/>
    <property type="match status" value="1"/>
</dbReference>
<feature type="domain" description="Nudix hydrolase" evidence="1">
    <location>
        <begin position="40"/>
        <end position="174"/>
    </location>
</feature>
<dbReference type="InterPro" id="IPR000086">
    <property type="entry name" value="NUDIX_hydrolase_dom"/>
</dbReference>
<protein>
    <recommendedName>
        <fullName evidence="1">Nudix hydrolase domain-containing protein</fullName>
    </recommendedName>
</protein>
<dbReference type="AlphaFoldDB" id="A0A381T5V7"/>
<evidence type="ECO:0000259" key="1">
    <source>
        <dbReference type="PROSITE" id="PS51462"/>
    </source>
</evidence>
<feature type="non-terminal residue" evidence="2">
    <location>
        <position position="1"/>
    </location>
</feature>